<feature type="coiled-coil region" evidence="1">
    <location>
        <begin position="65"/>
        <end position="92"/>
    </location>
</feature>
<keyword evidence="1" id="KW-0175">Coiled coil</keyword>
<evidence type="ECO:0000256" key="1">
    <source>
        <dbReference type="SAM" id="Coils"/>
    </source>
</evidence>
<dbReference type="STRING" id="135208.A0A4Y9ZNH2"/>
<sequence>MCMHINKSLKTRCHAIRSAMNKYNTTARAIGHEALDWKKVSTYGSLAKFELLRECRTDICSEPWSQSANRQAANHSLKVERAKEECVQLNVEVRRLATWMRDEEADMTAAIARLRAEGTDMLATEVQRVKACHE</sequence>
<name>A0A4Y9ZNH2_9AGAM</name>
<evidence type="ECO:0000313" key="3">
    <source>
        <dbReference type="Proteomes" id="UP000298061"/>
    </source>
</evidence>
<dbReference type="EMBL" id="SFCI01001212">
    <property type="protein sequence ID" value="TFY76416.1"/>
    <property type="molecule type" value="Genomic_DNA"/>
</dbReference>
<reference evidence="2 3" key="1">
    <citation type="submission" date="2019-02" db="EMBL/GenBank/DDBJ databases">
        <title>Genome sequencing of the rare red list fungi Hericium alpestre (H. flagellum).</title>
        <authorList>
            <person name="Buettner E."/>
            <person name="Kellner H."/>
        </authorList>
    </citation>
    <scope>NUCLEOTIDE SEQUENCE [LARGE SCALE GENOMIC DNA]</scope>
    <source>
        <strain evidence="2 3">DSM 108284</strain>
    </source>
</reference>
<keyword evidence="3" id="KW-1185">Reference proteome</keyword>
<proteinExistence type="predicted"/>
<accession>A0A4Y9ZNH2</accession>
<dbReference type="OrthoDB" id="2676448at2759"/>
<dbReference type="AlphaFoldDB" id="A0A4Y9ZNH2"/>
<evidence type="ECO:0000313" key="2">
    <source>
        <dbReference type="EMBL" id="TFY76416.1"/>
    </source>
</evidence>
<comment type="caution">
    <text evidence="2">The sequence shown here is derived from an EMBL/GenBank/DDBJ whole genome shotgun (WGS) entry which is preliminary data.</text>
</comment>
<gene>
    <name evidence="2" type="ORF">EWM64_g7596</name>
</gene>
<organism evidence="2 3">
    <name type="scientific">Hericium alpestre</name>
    <dbReference type="NCBI Taxonomy" id="135208"/>
    <lineage>
        <taxon>Eukaryota</taxon>
        <taxon>Fungi</taxon>
        <taxon>Dikarya</taxon>
        <taxon>Basidiomycota</taxon>
        <taxon>Agaricomycotina</taxon>
        <taxon>Agaricomycetes</taxon>
        <taxon>Russulales</taxon>
        <taxon>Hericiaceae</taxon>
        <taxon>Hericium</taxon>
    </lineage>
</organism>
<protein>
    <submittedName>
        <fullName evidence="2">Uncharacterized protein</fullName>
    </submittedName>
</protein>
<dbReference type="Proteomes" id="UP000298061">
    <property type="component" value="Unassembled WGS sequence"/>
</dbReference>